<dbReference type="Pfam" id="PF00450">
    <property type="entry name" value="Peptidase_S10"/>
    <property type="match status" value="1"/>
</dbReference>
<comment type="similarity">
    <text evidence="1 7">Belongs to the peptidase S10 family.</text>
</comment>
<dbReference type="Gene3D" id="1.10.287.410">
    <property type="match status" value="1"/>
</dbReference>
<keyword evidence="9" id="KW-1185">Reference proteome</keyword>
<evidence type="ECO:0000256" key="2">
    <source>
        <dbReference type="ARBA" id="ARBA00022645"/>
    </source>
</evidence>
<feature type="signal peptide" evidence="7">
    <location>
        <begin position="1"/>
        <end position="18"/>
    </location>
</feature>
<accession>A0ABP1DZD2</accession>
<dbReference type="InterPro" id="IPR029058">
    <property type="entry name" value="AB_hydrolase_fold"/>
</dbReference>
<reference evidence="9" key="1">
    <citation type="submission" date="2024-04" db="EMBL/GenBank/DDBJ databases">
        <authorList>
            <person name="Shaw F."/>
            <person name="Minotto A."/>
        </authorList>
    </citation>
    <scope>NUCLEOTIDE SEQUENCE [LARGE SCALE GENOMIC DNA]</scope>
</reference>
<evidence type="ECO:0000313" key="9">
    <source>
        <dbReference type="Proteomes" id="UP001497453"/>
    </source>
</evidence>
<evidence type="ECO:0000256" key="4">
    <source>
        <dbReference type="ARBA" id="ARBA00022729"/>
    </source>
</evidence>
<keyword evidence="3 7" id="KW-0645">Protease</keyword>
<keyword evidence="5 7" id="KW-0378">Hydrolase</keyword>
<keyword evidence="4 7" id="KW-0732">Signal</keyword>
<evidence type="ECO:0000256" key="6">
    <source>
        <dbReference type="ARBA" id="ARBA00023180"/>
    </source>
</evidence>
<dbReference type="PANTHER" id="PTHR11802:SF113">
    <property type="entry name" value="SERINE CARBOXYPEPTIDASE CTSA-4.1"/>
    <property type="match status" value="1"/>
</dbReference>
<dbReference type="InterPro" id="IPR001563">
    <property type="entry name" value="Peptidase_S10"/>
</dbReference>
<evidence type="ECO:0000313" key="8">
    <source>
        <dbReference type="EMBL" id="CAL1712349.1"/>
    </source>
</evidence>
<dbReference type="EC" id="3.4.16.-" evidence="7"/>
<evidence type="ECO:0000256" key="7">
    <source>
        <dbReference type="RuleBase" id="RU361156"/>
    </source>
</evidence>
<dbReference type="InterPro" id="IPR018202">
    <property type="entry name" value="Ser_caboxypep_ser_AS"/>
</dbReference>
<proteinExistence type="inferred from homology"/>
<dbReference type="PROSITE" id="PS00131">
    <property type="entry name" value="CARBOXYPEPT_SER_SER"/>
    <property type="match status" value="1"/>
</dbReference>
<name>A0ABP1DZD2_9APHY</name>
<evidence type="ECO:0000256" key="3">
    <source>
        <dbReference type="ARBA" id="ARBA00022670"/>
    </source>
</evidence>
<keyword evidence="2 7" id="KW-0121">Carboxypeptidase</keyword>
<sequence length="501" mass="55505">MLLSLSLGFLGLITAAKGAAQHRFKTTSSPNVPAIPTVFESYDAGLFTPLEDLDLLSAEVYTTLRHPVFPKHSVRIKKSTEFCDGTVNAYTGYIDILARHIFFYFFESRSNPDKDDVIFWTNGGPGCSSALGLFMELGPCRVQKANATTFNPHAWNENANIFFVDQPIGVGFSYADYGETVGTTEEAAKDLAAFVAIFFEHFTKFKGRSFHMAGESYGGRYIPVFASEVYDQNTYLVEAGMTPINLTSVMIGNGCTDEGTMYRSYYDMQCSPASVQPVNSITSCVLMRQMVPRCEKMFKESCSETMDAINCLNAINFCYDAVFTPFMATGINPYDLGKTCEGEVADNLCYPITKEISAFLDRADIRKTLGVDSSVGNFSSCSDHVSARFSANLDFVFPTQYYIAALLERGVKALIYVGINDWICNWVGNDRMTLALEWAGKEAFNAQHLREWQFNGTSAGLTRKAGPLTFATIYDAGHMAPYDKPEASLELVQRWLAGDEL</sequence>
<dbReference type="Proteomes" id="UP001497453">
    <property type="component" value="Chromosome 7"/>
</dbReference>
<keyword evidence="6" id="KW-0325">Glycoprotein</keyword>
<evidence type="ECO:0000256" key="1">
    <source>
        <dbReference type="ARBA" id="ARBA00009431"/>
    </source>
</evidence>
<feature type="chain" id="PRO_5044988582" description="Carboxypeptidase" evidence="7">
    <location>
        <begin position="19"/>
        <end position="501"/>
    </location>
</feature>
<dbReference type="PANTHER" id="PTHR11802">
    <property type="entry name" value="SERINE PROTEASE FAMILY S10 SERINE CARBOXYPEPTIDASE"/>
    <property type="match status" value="1"/>
</dbReference>
<protein>
    <recommendedName>
        <fullName evidence="7">Carboxypeptidase</fullName>
        <ecNumber evidence="7">3.4.16.-</ecNumber>
    </recommendedName>
</protein>
<dbReference type="InterPro" id="IPR033124">
    <property type="entry name" value="Ser_caboxypep_his_AS"/>
</dbReference>
<dbReference type="PROSITE" id="PS00560">
    <property type="entry name" value="CARBOXYPEPT_SER_HIS"/>
    <property type="match status" value="1"/>
</dbReference>
<dbReference type="SUPFAM" id="SSF53474">
    <property type="entry name" value="alpha/beta-Hydrolases"/>
    <property type="match status" value="1"/>
</dbReference>
<gene>
    <name evidence="8" type="ORF">GFSPODELE1_LOCUS8789</name>
</gene>
<evidence type="ECO:0000256" key="5">
    <source>
        <dbReference type="ARBA" id="ARBA00022801"/>
    </source>
</evidence>
<dbReference type="PRINTS" id="PR00724">
    <property type="entry name" value="CRBOXYPTASEC"/>
</dbReference>
<dbReference type="EMBL" id="OZ037950">
    <property type="protein sequence ID" value="CAL1712349.1"/>
    <property type="molecule type" value="Genomic_DNA"/>
</dbReference>
<organism evidence="8 9">
    <name type="scientific">Somion occarium</name>
    <dbReference type="NCBI Taxonomy" id="3059160"/>
    <lineage>
        <taxon>Eukaryota</taxon>
        <taxon>Fungi</taxon>
        <taxon>Dikarya</taxon>
        <taxon>Basidiomycota</taxon>
        <taxon>Agaricomycotina</taxon>
        <taxon>Agaricomycetes</taxon>
        <taxon>Polyporales</taxon>
        <taxon>Cerrenaceae</taxon>
        <taxon>Somion</taxon>
    </lineage>
</organism>
<dbReference type="Gene3D" id="3.40.50.1820">
    <property type="entry name" value="alpha/beta hydrolase"/>
    <property type="match status" value="1"/>
</dbReference>